<sequence length="349" mass="37420">MTAPAGEGVRFDAGPTADGAGPPFTGSLGQGRAVWTGRFPGLAPGGHDGFDTMVGHVGRLLDECHEVVVLDPMSFPWRTWQSHPRSTTPVVVRVPGALDAEGAADLLDKPMLRRATAHDRLLVRRPDVAAGLCERYGLPASCCLLPEPDEAERADWWHGPLARRVAAAPEADDALRRAKETLELELEVVMEQLATVPVPFGSTALRVHGFGDAVRTRLLGYRSVEEVQLVDGDAERPGPSLEDRLTVPSPHAGVVWFADGGEQDDARRHAALAEAHRRLDPGGRLLVVGWVVDGPQGRNPSVSALCTQVLDATGGAVHLDELRGFRHPADPMTRAVLTAWTRLGPGERA</sequence>
<dbReference type="SUPFAM" id="SSF53335">
    <property type="entry name" value="S-adenosyl-L-methionine-dependent methyltransferases"/>
    <property type="match status" value="1"/>
</dbReference>
<keyword evidence="3" id="KW-1185">Reference proteome</keyword>
<comment type="caution">
    <text evidence="2">The sequence shown here is derived from an EMBL/GenBank/DDBJ whole genome shotgun (WGS) entry which is preliminary data.</text>
</comment>
<protein>
    <submittedName>
        <fullName evidence="2">Uncharacterized protein</fullName>
    </submittedName>
</protein>
<accession>A0ABP9PUR0</accession>
<feature type="region of interest" description="Disordered" evidence="1">
    <location>
        <begin position="1"/>
        <end position="22"/>
    </location>
</feature>
<proteinExistence type="predicted"/>
<dbReference type="Proteomes" id="UP001500221">
    <property type="component" value="Unassembled WGS sequence"/>
</dbReference>
<organism evidence="2 3">
    <name type="scientific">Nocardioides marinquilinus</name>
    <dbReference type="NCBI Taxonomy" id="1210400"/>
    <lineage>
        <taxon>Bacteria</taxon>
        <taxon>Bacillati</taxon>
        <taxon>Actinomycetota</taxon>
        <taxon>Actinomycetes</taxon>
        <taxon>Propionibacteriales</taxon>
        <taxon>Nocardioidaceae</taxon>
        <taxon>Nocardioides</taxon>
    </lineage>
</organism>
<evidence type="ECO:0000313" key="2">
    <source>
        <dbReference type="EMBL" id="GAA5151944.1"/>
    </source>
</evidence>
<dbReference type="RefSeq" id="WP_345460543.1">
    <property type="nucleotide sequence ID" value="NZ_BAABKG010000004.1"/>
</dbReference>
<evidence type="ECO:0000256" key="1">
    <source>
        <dbReference type="SAM" id="MobiDB-lite"/>
    </source>
</evidence>
<reference evidence="3" key="1">
    <citation type="journal article" date="2019" name="Int. J. Syst. Evol. Microbiol.">
        <title>The Global Catalogue of Microorganisms (GCM) 10K type strain sequencing project: providing services to taxonomists for standard genome sequencing and annotation.</title>
        <authorList>
            <consortium name="The Broad Institute Genomics Platform"/>
            <consortium name="The Broad Institute Genome Sequencing Center for Infectious Disease"/>
            <person name="Wu L."/>
            <person name="Ma J."/>
        </authorList>
    </citation>
    <scope>NUCLEOTIDE SEQUENCE [LARGE SCALE GENOMIC DNA]</scope>
    <source>
        <strain evidence="3">JCM 18459</strain>
    </source>
</reference>
<dbReference type="Gene3D" id="3.40.50.150">
    <property type="entry name" value="Vaccinia Virus protein VP39"/>
    <property type="match status" value="1"/>
</dbReference>
<gene>
    <name evidence="2" type="ORF">GCM10023340_31420</name>
</gene>
<evidence type="ECO:0000313" key="3">
    <source>
        <dbReference type="Proteomes" id="UP001500221"/>
    </source>
</evidence>
<dbReference type="InterPro" id="IPR029063">
    <property type="entry name" value="SAM-dependent_MTases_sf"/>
</dbReference>
<dbReference type="EMBL" id="BAABKG010000004">
    <property type="protein sequence ID" value="GAA5151944.1"/>
    <property type="molecule type" value="Genomic_DNA"/>
</dbReference>
<name>A0ABP9PUR0_9ACTN</name>